<dbReference type="Pfam" id="PF00535">
    <property type="entry name" value="Glycos_transf_2"/>
    <property type="match status" value="1"/>
</dbReference>
<name>A0A1G2EAK3_9BACT</name>
<evidence type="ECO:0000259" key="1">
    <source>
        <dbReference type="Pfam" id="PF00535"/>
    </source>
</evidence>
<accession>A0A1G2EAK3</accession>
<dbReference type="Gene3D" id="3.90.550.10">
    <property type="entry name" value="Spore Coat Polysaccharide Biosynthesis Protein SpsA, Chain A"/>
    <property type="match status" value="1"/>
</dbReference>
<dbReference type="SUPFAM" id="SSF53448">
    <property type="entry name" value="Nucleotide-diphospho-sugar transferases"/>
    <property type="match status" value="1"/>
</dbReference>
<dbReference type="InterPro" id="IPR029044">
    <property type="entry name" value="Nucleotide-diphossugar_trans"/>
</dbReference>
<feature type="domain" description="Glycosyltransferase 2-like" evidence="1">
    <location>
        <begin position="8"/>
        <end position="119"/>
    </location>
</feature>
<comment type="caution">
    <text evidence="2">The sequence shown here is derived from an EMBL/GenBank/DDBJ whole genome shotgun (WGS) entry which is preliminary data.</text>
</comment>
<gene>
    <name evidence="2" type="ORF">A3A08_01795</name>
</gene>
<evidence type="ECO:0000313" key="2">
    <source>
        <dbReference type="EMBL" id="OGZ22739.1"/>
    </source>
</evidence>
<dbReference type="Proteomes" id="UP000176406">
    <property type="component" value="Unassembled WGS sequence"/>
</dbReference>
<evidence type="ECO:0000313" key="3">
    <source>
        <dbReference type="Proteomes" id="UP000176406"/>
    </source>
</evidence>
<dbReference type="EMBL" id="MHMG01000037">
    <property type="protein sequence ID" value="OGZ22739.1"/>
    <property type="molecule type" value="Genomic_DNA"/>
</dbReference>
<dbReference type="AlphaFoldDB" id="A0A1G2EAK3"/>
<dbReference type="PANTHER" id="PTHR22916:SF64">
    <property type="entry name" value="TRANSFERASE, PUTATIVE-RELATED"/>
    <property type="match status" value="1"/>
</dbReference>
<dbReference type="PANTHER" id="PTHR22916">
    <property type="entry name" value="GLYCOSYLTRANSFERASE"/>
    <property type="match status" value="1"/>
</dbReference>
<protein>
    <recommendedName>
        <fullName evidence="1">Glycosyltransferase 2-like domain-containing protein</fullName>
    </recommendedName>
</protein>
<organism evidence="2 3">
    <name type="scientific">Candidatus Nealsonbacteria bacterium RIFCSPLOWO2_01_FULL_41_9</name>
    <dbReference type="NCBI Taxonomy" id="1801671"/>
    <lineage>
        <taxon>Bacteria</taxon>
        <taxon>Candidatus Nealsoniibacteriota</taxon>
    </lineage>
</organism>
<reference evidence="2 3" key="1">
    <citation type="journal article" date="2016" name="Nat. Commun.">
        <title>Thousands of microbial genomes shed light on interconnected biogeochemical processes in an aquifer system.</title>
        <authorList>
            <person name="Anantharaman K."/>
            <person name="Brown C.T."/>
            <person name="Hug L.A."/>
            <person name="Sharon I."/>
            <person name="Castelle C.J."/>
            <person name="Probst A.J."/>
            <person name="Thomas B.C."/>
            <person name="Singh A."/>
            <person name="Wilkins M.J."/>
            <person name="Karaoz U."/>
            <person name="Brodie E.L."/>
            <person name="Williams K.H."/>
            <person name="Hubbard S.S."/>
            <person name="Banfield J.F."/>
        </authorList>
    </citation>
    <scope>NUCLEOTIDE SEQUENCE [LARGE SCALE GENOMIC DNA]</scope>
</reference>
<proteinExistence type="predicted"/>
<dbReference type="InterPro" id="IPR001173">
    <property type="entry name" value="Glyco_trans_2-like"/>
</dbReference>
<sequence length="288" mass="33500">MNKKPKISVVFGSYNRLKYLKYTLQTVREELADFPHEIIIIDGGSTDGATNWLAQQKDVITIIQHNRGIFNGKPIERRSWGYFMNLGFKCAQGKYICMLNDDCLVIPNAIKNGYQLFEQKLAEGKKIGAMAFYLRNWPDETPYKIQYALDGKMDVNYGLFLKSALEEVGYIDEDLYQFYYAGSDLCLKLIQKGYDCIDSPESFIEHYKHANIALRKTNKKFGNSDLQNYIEKWRDIYHENVTANNTVQERIFNDTADTVRLFRKIGSVRLFPIKAMIRKIIKKIHPVK</sequence>